<keyword evidence="5 8" id="KW-0233">DNA recombination</keyword>
<dbReference type="InterPro" id="IPR037278">
    <property type="entry name" value="ARFGAP/RecO"/>
</dbReference>
<keyword evidence="11" id="KW-1185">Reference proteome</keyword>
<evidence type="ECO:0000256" key="4">
    <source>
        <dbReference type="ARBA" id="ARBA00022763"/>
    </source>
</evidence>
<dbReference type="Proteomes" id="UP001157353">
    <property type="component" value="Unassembled WGS sequence"/>
</dbReference>
<comment type="caution">
    <text evidence="10">The sequence shown here is derived from an EMBL/GenBank/DDBJ whole genome shotgun (WGS) entry which is preliminary data.</text>
</comment>
<evidence type="ECO:0000256" key="5">
    <source>
        <dbReference type="ARBA" id="ARBA00023172"/>
    </source>
</evidence>
<dbReference type="InterPro" id="IPR022572">
    <property type="entry name" value="DNA_rep/recomb_RecO_N"/>
</dbReference>
<reference evidence="11" key="1">
    <citation type="journal article" date="2019" name="Int. J. Syst. Evol. Microbiol.">
        <title>The Global Catalogue of Microorganisms (GCM) 10K type strain sequencing project: providing services to taxonomists for standard genome sequencing and annotation.</title>
        <authorList>
            <consortium name="The Broad Institute Genomics Platform"/>
            <consortium name="The Broad Institute Genome Sequencing Center for Infectious Disease"/>
            <person name="Wu L."/>
            <person name="Ma J."/>
        </authorList>
    </citation>
    <scope>NUCLEOTIDE SEQUENCE [LARGE SCALE GENOMIC DNA]</scope>
    <source>
        <strain evidence="11">NBRC 103166</strain>
    </source>
</reference>
<evidence type="ECO:0000259" key="9">
    <source>
        <dbReference type="Pfam" id="PF11967"/>
    </source>
</evidence>
<keyword evidence="6 8" id="KW-0234">DNA repair</keyword>
<dbReference type="Gene3D" id="2.40.50.140">
    <property type="entry name" value="Nucleic acid-binding proteins"/>
    <property type="match status" value="1"/>
</dbReference>
<comment type="function">
    <text evidence="1 8">Involved in DNA repair and RecF pathway recombination.</text>
</comment>
<protein>
    <recommendedName>
        <fullName evidence="3 8">DNA repair protein RecO</fullName>
    </recommendedName>
    <alternativeName>
        <fullName evidence="7 8">Recombination protein O</fullName>
    </alternativeName>
</protein>
<proteinExistence type="inferred from homology"/>
<evidence type="ECO:0000256" key="6">
    <source>
        <dbReference type="ARBA" id="ARBA00023204"/>
    </source>
</evidence>
<dbReference type="InterPro" id="IPR003717">
    <property type="entry name" value="RecO"/>
</dbReference>
<dbReference type="InterPro" id="IPR012340">
    <property type="entry name" value="NA-bd_OB-fold"/>
</dbReference>
<dbReference type="EMBL" id="BSPQ01000019">
    <property type="protein sequence ID" value="GLS92254.1"/>
    <property type="molecule type" value="Genomic_DNA"/>
</dbReference>
<comment type="similarity">
    <text evidence="2 8">Belongs to the RecO family.</text>
</comment>
<dbReference type="SUPFAM" id="SSF57863">
    <property type="entry name" value="ArfGap/RecO-like zinc finger"/>
    <property type="match status" value="1"/>
</dbReference>
<evidence type="ECO:0000313" key="10">
    <source>
        <dbReference type="EMBL" id="GLS92254.1"/>
    </source>
</evidence>
<dbReference type="PANTHER" id="PTHR33991">
    <property type="entry name" value="DNA REPAIR PROTEIN RECO"/>
    <property type="match status" value="1"/>
</dbReference>
<dbReference type="NCBIfam" id="TIGR00613">
    <property type="entry name" value="reco"/>
    <property type="match status" value="1"/>
</dbReference>
<keyword evidence="4 8" id="KW-0227">DNA damage</keyword>
<dbReference type="SUPFAM" id="SSF50249">
    <property type="entry name" value="Nucleic acid-binding proteins"/>
    <property type="match status" value="1"/>
</dbReference>
<feature type="domain" description="DNA replication/recombination mediator RecO N-terminal" evidence="9">
    <location>
        <begin position="5"/>
        <end position="75"/>
    </location>
</feature>
<dbReference type="Pfam" id="PF02565">
    <property type="entry name" value="RecO_C"/>
    <property type="match status" value="1"/>
</dbReference>
<evidence type="ECO:0000256" key="7">
    <source>
        <dbReference type="ARBA" id="ARBA00033409"/>
    </source>
</evidence>
<dbReference type="InterPro" id="IPR042242">
    <property type="entry name" value="RecO_C"/>
</dbReference>
<name>A0ABQ6E4A2_9GAMM</name>
<dbReference type="RefSeq" id="WP_284205353.1">
    <property type="nucleotide sequence ID" value="NZ_BSPQ01000019.1"/>
</dbReference>
<sequence length="234" mass="26629">MSIECHNAFILHRRPYRETSQLLDLFCQDVGKVSLIFKGGRSGTRMRRGTAQPFTLLQATYFGRGQLKTVKSLEAKTQVVPLVGNRLYMAMYVNELLYRLLQAETACDGLFNTYQDTLISIARDECPQTALRNFELTLLETLGYGVNFEQDIYSGELLERGFEYQYQQQAGFFAKQAIHNKQHIYTGEQIQALSERDFSNPEVLLAAKRFCRQALAHLLGGKPLHSRALFSGAK</sequence>
<evidence type="ECO:0000256" key="8">
    <source>
        <dbReference type="HAMAP-Rule" id="MF_00201"/>
    </source>
</evidence>
<dbReference type="PANTHER" id="PTHR33991:SF1">
    <property type="entry name" value="DNA REPAIR PROTEIN RECO"/>
    <property type="match status" value="1"/>
</dbReference>
<accession>A0ABQ6E4A2</accession>
<dbReference type="HAMAP" id="MF_00201">
    <property type="entry name" value="RecO"/>
    <property type="match status" value="1"/>
</dbReference>
<gene>
    <name evidence="8 10" type="primary">recO</name>
    <name evidence="10" type="ORF">GCM10007916_33240</name>
</gene>
<dbReference type="Pfam" id="PF11967">
    <property type="entry name" value="RecO_N"/>
    <property type="match status" value="1"/>
</dbReference>
<evidence type="ECO:0000313" key="11">
    <source>
        <dbReference type="Proteomes" id="UP001157353"/>
    </source>
</evidence>
<dbReference type="Gene3D" id="1.20.1440.120">
    <property type="entry name" value="Recombination protein O, C-terminal domain"/>
    <property type="match status" value="1"/>
</dbReference>
<evidence type="ECO:0000256" key="2">
    <source>
        <dbReference type="ARBA" id="ARBA00007452"/>
    </source>
</evidence>
<evidence type="ECO:0000256" key="3">
    <source>
        <dbReference type="ARBA" id="ARBA00021310"/>
    </source>
</evidence>
<evidence type="ECO:0000256" key="1">
    <source>
        <dbReference type="ARBA" id="ARBA00003065"/>
    </source>
</evidence>
<organism evidence="10 11">
    <name type="scientific">Psychromonas marina</name>
    <dbReference type="NCBI Taxonomy" id="88364"/>
    <lineage>
        <taxon>Bacteria</taxon>
        <taxon>Pseudomonadati</taxon>
        <taxon>Pseudomonadota</taxon>
        <taxon>Gammaproteobacteria</taxon>
        <taxon>Alteromonadales</taxon>
        <taxon>Psychromonadaceae</taxon>
        <taxon>Psychromonas</taxon>
    </lineage>
</organism>